<comment type="caution">
    <text evidence="4">The sequence shown here is derived from an EMBL/GenBank/DDBJ whole genome shotgun (WGS) entry which is preliminary data.</text>
</comment>
<keyword evidence="2" id="KW-1133">Transmembrane helix</keyword>
<name>A0A553NC28_TIGCA</name>
<evidence type="ECO:0000256" key="3">
    <source>
        <dbReference type="SAM" id="SignalP"/>
    </source>
</evidence>
<dbReference type="AlphaFoldDB" id="A0A553NC28"/>
<keyword evidence="2" id="KW-0812">Transmembrane</keyword>
<keyword evidence="3" id="KW-0732">Signal</keyword>
<evidence type="ECO:0000256" key="1">
    <source>
        <dbReference type="SAM" id="MobiDB-lite"/>
    </source>
</evidence>
<evidence type="ECO:0000256" key="2">
    <source>
        <dbReference type="SAM" id="Phobius"/>
    </source>
</evidence>
<evidence type="ECO:0000313" key="5">
    <source>
        <dbReference type="Proteomes" id="UP000318571"/>
    </source>
</evidence>
<reference evidence="4 5" key="1">
    <citation type="journal article" date="2018" name="Nat. Ecol. Evol.">
        <title>Genomic signatures of mitonuclear coevolution across populations of Tigriopus californicus.</title>
        <authorList>
            <person name="Barreto F.S."/>
            <person name="Watson E.T."/>
            <person name="Lima T.G."/>
            <person name="Willett C.S."/>
            <person name="Edmands S."/>
            <person name="Li W."/>
            <person name="Burton R.S."/>
        </authorList>
    </citation>
    <scope>NUCLEOTIDE SEQUENCE [LARGE SCALE GENOMIC DNA]</scope>
    <source>
        <strain evidence="4 5">San Diego</strain>
    </source>
</reference>
<proteinExistence type="predicted"/>
<feature type="signal peptide" evidence="3">
    <location>
        <begin position="1"/>
        <end position="23"/>
    </location>
</feature>
<accession>A0A553NC28</accession>
<feature type="transmembrane region" description="Helical" evidence="2">
    <location>
        <begin position="489"/>
        <end position="511"/>
    </location>
</feature>
<evidence type="ECO:0000313" key="4">
    <source>
        <dbReference type="EMBL" id="TRY62965.1"/>
    </source>
</evidence>
<protein>
    <recommendedName>
        <fullName evidence="6">Fibronectin type-III domain-containing protein</fullName>
    </recommendedName>
</protein>
<feature type="chain" id="PRO_5021831692" description="Fibronectin type-III domain-containing protein" evidence="3">
    <location>
        <begin position="24"/>
        <end position="547"/>
    </location>
</feature>
<keyword evidence="5" id="KW-1185">Reference proteome</keyword>
<sequence>MNYKHESLIVGTLVLLQFYPVISLVTKDCRNSVQTILDMNNPEYLIIPNNEDLNTFTNTNIQVRVSWNHIHQLLDPSCVNKYFVEFSPSAIGTTRYKRESVSQTVEMSPPLSNDQTNFTKNLTDNCQVYSVKLAVLLTEGGVPMISSRSREFWPAAHRGWVELYSKSVVVKWPPNCNSVTQDWYIRACTDRSSDGKEQCQSVAVRGEIEVRLFDLSPCSVFQIDLVSSEASDGVVLWSFYDVKTLPEPILHIVPGHDRLSLNIRQLGCQKAALVKHWRITHCDQAVSSSQKRSKLLTRQSVQDTPNAEVWDLENGSGAEKSIVEVEDEDEDGEFSDESEDEQASTELYVYDTNIVPNSQRCTNSIHELNFQEPNELIVMSNLQRCTEYLIDVTPINDEGATIQPGERYATTRWTLCDGQDLNHPDIWIEPDGNLPQNRTLSLSNKGIGGDAGGTSSTTTTTTNSNNTGDGNGRLEEEQRQRRQGRMRTIYIWVSVGSAFGVLLLMGLAIWVTKKRRWQWYADGKQATKANLGSSKKCENDMLLANNN</sequence>
<organism evidence="4 5">
    <name type="scientific">Tigriopus californicus</name>
    <name type="common">Marine copepod</name>
    <dbReference type="NCBI Taxonomy" id="6832"/>
    <lineage>
        <taxon>Eukaryota</taxon>
        <taxon>Metazoa</taxon>
        <taxon>Ecdysozoa</taxon>
        <taxon>Arthropoda</taxon>
        <taxon>Crustacea</taxon>
        <taxon>Multicrustacea</taxon>
        <taxon>Hexanauplia</taxon>
        <taxon>Copepoda</taxon>
        <taxon>Harpacticoida</taxon>
        <taxon>Harpacticidae</taxon>
        <taxon>Tigriopus</taxon>
    </lineage>
</organism>
<dbReference type="EMBL" id="VCGU01000458">
    <property type="protein sequence ID" value="TRY62965.1"/>
    <property type="molecule type" value="Genomic_DNA"/>
</dbReference>
<dbReference type="Proteomes" id="UP000318571">
    <property type="component" value="Chromosome 10"/>
</dbReference>
<feature type="compositionally biased region" description="Low complexity" evidence="1">
    <location>
        <begin position="453"/>
        <end position="468"/>
    </location>
</feature>
<feature type="region of interest" description="Disordered" evidence="1">
    <location>
        <begin position="444"/>
        <end position="480"/>
    </location>
</feature>
<keyword evidence="2" id="KW-0472">Membrane</keyword>
<gene>
    <name evidence="4" type="ORF">TCAL_00339</name>
</gene>
<evidence type="ECO:0008006" key="6">
    <source>
        <dbReference type="Google" id="ProtNLM"/>
    </source>
</evidence>